<name>A0A9N8L6A6_CHRIL</name>
<accession>A0A9N8L6A6</accession>
<gene>
    <name evidence="3" type="ORF">CINC_LOCUS5308</name>
</gene>
<feature type="compositionally biased region" description="Basic and acidic residues" evidence="1">
    <location>
        <begin position="110"/>
        <end position="136"/>
    </location>
</feature>
<sequence>MANRKLFSLSVATVVLSLQAADCYILLTANLDDFQSIARQIASSPVAHQVHQILRRASTMFNDHINKNSGAGRIHQRAEETDAENNEAEKDAFEIWKPDPNKAEQGPENFRARASDTSDMSAEHNEKKEKKAERRNAGSTDLAELGKNASFYLKSIKKIFEGV</sequence>
<dbReference type="OrthoDB" id="7477074at2759"/>
<keyword evidence="2" id="KW-0732">Signal</keyword>
<feature type="chain" id="PRO_5040210547" evidence="2">
    <location>
        <begin position="24"/>
        <end position="163"/>
    </location>
</feature>
<feature type="signal peptide" evidence="2">
    <location>
        <begin position="1"/>
        <end position="23"/>
    </location>
</feature>
<evidence type="ECO:0000313" key="4">
    <source>
        <dbReference type="Proteomes" id="UP001154114"/>
    </source>
</evidence>
<reference evidence="3" key="1">
    <citation type="submission" date="2021-12" db="EMBL/GenBank/DDBJ databases">
        <authorList>
            <person name="King R."/>
        </authorList>
    </citation>
    <scope>NUCLEOTIDE SEQUENCE</scope>
</reference>
<evidence type="ECO:0000313" key="3">
    <source>
        <dbReference type="EMBL" id="CAD0203660.1"/>
    </source>
</evidence>
<keyword evidence="4" id="KW-1185">Reference proteome</keyword>
<feature type="region of interest" description="Disordered" evidence="1">
    <location>
        <begin position="68"/>
        <end position="144"/>
    </location>
</feature>
<dbReference type="Proteomes" id="UP001154114">
    <property type="component" value="Chromosome 19"/>
</dbReference>
<evidence type="ECO:0000256" key="2">
    <source>
        <dbReference type="SAM" id="SignalP"/>
    </source>
</evidence>
<proteinExistence type="predicted"/>
<dbReference type="EMBL" id="LR824022">
    <property type="protein sequence ID" value="CAD0203660.1"/>
    <property type="molecule type" value="Genomic_DNA"/>
</dbReference>
<dbReference type="AlphaFoldDB" id="A0A9N8L6A6"/>
<evidence type="ECO:0000256" key="1">
    <source>
        <dbReference type="SAM" id="MobiDB-lite"/>
    </source>
</evidence>
<protein>
    <submittedName>
        <fullName evidence="3">Uncharacterized protein</fullName>
    </submittedName>
</protein>
<organism evidence="3 4">
    <name type="scientific">Chrysodeixis includens</name>
    <name type="common">Soybean looper</name>
    <name type="synonym">Pseudoplusia includens</name>
    <dbReference type="NCBI Taxonomy" id="689277"/>
    <lineage>
        <taxon>Eukaryota</taxon>
        <taxon>Metazoa</taxon>
        <taxon>Ecdysozoa</taxon>
        <taxon>Arthropoda</taxon>
        <taxon>Hexapoda</taxon>
        <taxon>Insecta</taxon>
        <taxon>Pterygota</taxon>
        <taxon>Neoptera</taxon>
        <taxon>Endopterygota</taxon>
        <taxon>Lepidoptera</taxon>
        <taxon>Glossata</taxon>
        <taxon>Ditrysia</taxon>
        <taxon>Noctuoidea</taxon>
        <taxon>Noctuidae</taxon>
        <taxon>Plusiinae</taxon>
        <taxon>Chrysodeixis</taxon>
    </lineage>
</organism>
<feature type="compositionally biased region" description="Basic and acidic residues" evidence="1">
    <location>
        <begin position="87"/>
        <end position="102"/>
    </location>
</feature>